<comment type="subcellular location">
    <subcellularLocation>
        <location evidence="1">Nucleus</location>
    </subcellularLocation>
</comment>
<feature type="domain" description="Chromo" evidence="4">
    <location>
        <begin position="159"/>
        <end position="209"/>
    </location>
</feature>
<comment type="caution">
    <text evidence="5">The sequence shown here is derived from an EMBL/GenBank/DDBJ whole genome shotgun (WGS) entry which is preliminary data.</text>
</comment>
<dbReference type="GO" id="GO:0005634">
    <property type="term" value="C:nucleus"/>
    <property type="evidence" value="ECO:0007669"/>
    <property type="project" value="UniProtKB-SubCell"/>
</dbReference>
<reference evidence="5 6" key="1">
    <citation type="submission" date="2016-07" db="EMBL/GenBank/DDBJ databases">
        <title>Pervasive Adenine N6-methylation of Active Genes in Fungi.</title>
        <authorList>
            <consortium name="DOE Joint Genome Institute"/>
            <person name="Mondo S.J."/>
            <person name="Dannebaum R.O."/>
            <person name="Kuo R.C."/>
            <person name="Labutti K."/>
            <person name="Haridas S."/>
            <person name="Kuo A."/>
            <person name="Salamov A."/>
            <person name="Ahrendt S.R."/>
            <person name="Lipzen A."/>
            <person name="Sullivan W."/>
            <person name="Andreopoulos W.B."/>
            <person name="Clum A."/>
            <person name="Lindquist E."/>
            <person name="Daum C."/>
            <person name="Ramamoorthy G.K."/>
            <person name="Gryganskyi A."/>
            <person name="Culley D."/>
            <person name="Magnuson J.K."/>
            <person name="James T.Y."/>
            <person name="O'Malley M.A."/>
            <person name="Stajich J.E."/>
            <person name="Spatafora J.W."/>
            <person name="Visel A."/>
            <person name="Grigoriev I.V."/>
        </authorList>
    </citation>
    <scope>NUCLEOTIDE SEQUENCE [LARGE SCALE GENOMIC DNA]</scope>
    <source>
        <strain evidence="5 6">JEL800</strain>
    </source>
</reference>
<evidence type="ECO:0000313" key="5">
    <source>
        <dbReference type="EMBL" id="ORY37788.1"/>
    </source>
</evidence>
<dbReference type="Gene3D" id="2.40.50.40">
    <property type="match status" value="2"/>
</dbReference>
<keyword evidence="2" id="KW-0539">Nucleus</keyword>
<dbReference type="InterPro" id="IPR016197">
    <property type="entry name" value="Chromo-like_dom_sf"/>
</dbReference>
<organism evidence="5 6">
    <name type="scientific">Rhizoclosmatium globosum</name>
    <dbReference type="NCBI Taxonomy" id="329046"/>
    <lineage>
        <taxon>Eukaryota</taxon>
        <taxon>Fungi</taxon>
        <taxon>Fungi incertae sedis</taxon>
        <taxon>Chytridiomycota</taxon>
        <taxon>Chytridiomycota incertae sedis</taxon>
        <taxon>Chytridiomycetes</taxon>
        <taxon>Chytridiales</taxon>
        <taxon>Chytriomycetaceae</taxon>
        <taxon>Rhizoclosmatium</taxon>
    </lineage>
</organism>
<dbReference type="CDD" id="cd00024">
    <property type="entry name" value="CD_CSD"/>
    <property type="match status" value="1"/>
</dbReference>
<dbReference type="SUPFAM" id="SSF54160">
    <property type="entry name" value="Chromo domain-like"/>
    <property type="match status" value="1"/>
</dbReference>
<keyword evidence="6" id="KW-1185">Reference proteome</keyword>
<feature type="region of interest" description="Disordered" evidence="3">
    <location>
        <begin position="48"/>
        <end position="155"/>
    </location>
</feature>
<dbReference type="AlphaFoldDB" id="A0A1Y2BSQ6"/>
<dbReference type="PANTHER" id="PTHR22812">
    <property type="entry name" value="CHROMOBOX PROTEIN"/>
    <property type="match status" value="1"/>
</dbReference>
<dbReference type="PROSITE" id="PS50013">
    <property type="entry name" value="CHROMO_2"/>
    <property type="match status" value="1"/>
</dbReference>
<accession>A0A1Y2BSQ6</accession>
<feature type="compositionally biased region" description="Pro residues" evidence="3">
    <location>
        <begin position="119"/>
        <end position="132"/>
    </location>
</feature>
<feature type="compositionally biased region" description="Polar residues" evidence="3">
    <location>
        <begin position="247"/>
        <end position="258"/>
    </location>
</feature>
<feature type="compositionally biased region" description="Basic and acidic residues" evidence="3">
    <location>
        <begin position="48"/>
        <end position="95"/>
    </location>
</feature>
<evidence type="ECO:0000256" key="2">
    <source>
        <dbReference type="ARBA" id="ARBA00023242"/>
    </source>
</evidence>
<feature type="region of interest" description="Disordered" evidence="3">
    <location>
        <begin position="226"/>
        <end position="288"/>
    </location>
</feature>
<protein>
    <recommendedName>
        <fullName evidence="4">Chromo domain-containing protein</fullName>
    </recommendedName>
</protein>
<dbReference type="InterPro" id="IPR051219">
    <property type="entry name" value="Heterochromatin_chromo-domain"/>
</dbReference>
<feature type="compositionally biased region" description="Low complexity" evidence="3">
    <location>
        <begin position="274"/>
        <end position="285"/>
    </location>
</feature>
<sequence length="401" mass="45043">MDFHDWQRIVGLLKPPKPIPEAPLNLKNIYERTLWLFELHTKAAERENARKDLPKVKKVESKEKAEKKAVNTEKKEKVVKEKTPKEKVVPKEKPKNAAPAPPKQATPITNNQASSSTSAPPPAVKIPVPGPYIPLEEPLVIPDKPTDSNEDENEDGKDYFVEAILGFAIDEKLKKPMYLVKWLGYTNKFNQWLDETSFTNDVLISKYKKAIEARTKALIGPAAFDAKEKKEKQSTSTSNKRRASAPVPSTSGGKSSLVDSVMDSASKKAKKEVAPASAKKAVPPSQRETEDIIDIEGPVVKEEKPIPWTEEYRHKIPQNILNAPAWDEYVFEVKSVDNKMVRDNSDENLFRAVVTFKEGLLPNNVTQVSLPISVVRKKCKDKLIEFFFRHVRFAAPASASK</sequence>
<evidence type="ECO:0000256" key="1">
    <source>
        <dbReference type="ARBA" id="ARBA00004123"/>
    </source>
</evidence>
<proteinExistence type="predicted"/>
<evidence type="ECO:0000259" key="4">
    <source>
        <dbReference type="PROSITE" id="PS50013"/>
    </source>
</evidence>
<dbReference type="InterPro" id="IPR023780">
    <property type="entry name" value="Chromo_domain"/>
</dbReference>
<dbReference type="OrthoDB" id="1918685at2759"/>
<name>A0A1Y2BSQ6_9FUNG</name>
<evidence type="ECO:0000256" key="3">
    <source>
        <dbReference type="SAM" id="MobiDB-lite"/>
    </source>
</evidence>
<dbReference type="InterPro" id="IPR000953">
    <property type="entry name" value="Chromo/chromo_shadow_dom"/>
</dbReference>
<dbReference type="Pfam" id="PF00385">
    <property type="entry name" value="Chromo"/>
    <property type="match status" value="1"/>
</dbReference>
<gene>
    <name evidence="5" type="ORF">BCR33DRAFT_721284</name>
</gene>
<dbReference type="EMBL" id="MCGO01000048">
    <property type="protein sequence ID" value="ORY37788.1"/>
    <property type="molecule type" value="Genomic_DNA"/>
</dbReference>
<dbReference type="Proteomes" id="UP000193642">
    <property type="component" value="Unassembled WGS sequence"/>
</dbReference>
<evidence type="ECO:0000313" key="6">
    <source>
        <dbReference type="Proteomes" id="UP000193642"/>
    </source>
</evidence>